<organism evidence="1 2">
    <name type="scientific">Caulifigura coniformis</name>
    <dbReference type="NCBI Taxonomy" id="2527983"/>
    <lineage>
        <taxon>Bacteria</taxon>
        <taxon>Pseudomonadati</taxon>
        <taxon>Planctomycetota</taxon>
        <taxon>Planctomycetia</taxon>
        <taxon>Planctomycetales</taxon>
        <taxon>Planctomycetaceae</taxon>
        <taxon>Caulifigura</taxon>
    </lineage>
</organism>
<dbReference type="InParanoid" id="A0A517SE11"/>
<dbReference type="PANTHER" id="PTHR43861">
    <property type="entry name" value="TRANS-ACONITATE 2-METHYLTRANSFERASE-RELATED"/>
    <property type="match status" value="1"/>
</dbReference>
<reference evidence="1 2" key="1">
    <citation type="submission" date="2019-02" db="EMBL/GenBank/DDBJ databases">
        <title>Deep-cultivation of Planctomycetes and their phenomic and genomic characterization uncovers novel biology.</title>
        <authorList>
            <person name="Wiegand S."/>
            <person name="Jogler M."/>
            <person name="Boedeker C."/>
            <person name="Pinto D."/>
            <person name="Vollmers J."/>
            <person name="Rivas-Marin E."/>
            <person name="Kohn T."/>
            <person name="Peeters S.H."/>
            <person name="Heuer A."/>
            <person name="Rast P."/>
            <person name="Oberbeckmann S."/>
            <person name="Bunk B."/>
            <person name="Jeske O."/>
            <person name="Meyerdierks A."/>
            <person name="Storesund J.E."/>
            <person name="Kallscheuer N."/>
            <person name="Luecker S."/>
            <person name="Lage O.M."/>
            <person name="Pohl T."/>
            <person name="Merkel B.J."/>
            <person name="Hornburger P."/>
            <person name="Mueller R.-W."/>
            <person name="Bruemmer F."/>
            <person name="Labrenz M."/>
            <person name="Spormann A.M."/>
            <person name="Op den Camp H."/>
            <person name="Overmann J."/>
            <person name="Amann R."/>
            <person name="Jetten M.S.M."/>
            <person name="Mascher T."/>
            <person name="Medema M.H."/>
            <person name="Devos D.P."/>
            <person name="Kaster A.-K."/>
            <person name="Ovreas L."/>
            <person name="Rohde M."/>
            <person name="Galperin M.Y."/>
            <person name="Jogler C."/>
        </authorList>
    </citation>
    <scope>NUCLEOTIDE SEQUENCE [LARGE SCALE GENOMIC DNA]</scope>
    <source>
        <strain evidence="1 2">Pan44</strain>
    </source>
</reference>
<keyword evidence="1" id="KW-0808">Transferase</keyword>
<dbReference type="Pfam" id="PF13489">
    <property type="entry name" value="Methyltransf_23"/>
    <property type="match status" value="1"/>
</dbReference>
<dbReference type="EC" id="2.1.1.222" evidence="1"/>
<keyword evidence="1" id="KW-0489">Methyltransferase</keyword>
<accession>A0A517SE11</accession>
<proteinExistence type="predicted"/>
<sequence length="329" mass="36985">MLKEQQTLLRLPRPLTSAGDLVTALADCTGDSRQMVLSRLVDEIRCSGINVRREAEDFKLEPYVWSDRLLEFYRDSTAFAYETVVWNRSRLKQSIRQWMGDFLRRSLAPGSRVLVYGDGLGFDSAGLAAMGLSVTSLEPSDRGRRFAAGVFRQNGVTVRQASGDGDLPVDPFDAIVCLDVLEHVPSPPDMLSEFHRRLRPDGVLIVSAPFFCTEPFRPTHLAANRRYSGDLGLYRRAGFSPLGGDYFWEPIAFRKGRAGSLLETGLLRLGQPLLMTGRWLWPVHSQVARWMLRSDRVWLREITEFQRLESSDNGISGGACRSESDSRPA</sequence>
<evidence type="ECO:0000313" key="1">
    <source>
        <dbReference type="EMBL" id="QDT54372.1"/>
    </source>
</evidence>
<dbReference type="SUPFAM" id="SSF53335">
    <property type="entry name" value="S-adenosyl-L-methionine-dependent methyltransferases"/>
    <property type="match status" value="1"/>
</dbReference>
<keyword evidence="2" id="KW-1185">Reference proteome</keyword>
<keyword evidence="1" id="KW-0830">Ubiquinone</keyword>
<dbReference type="EMBL" id="CP036271">
    <property type="protein sequence ID" value="QDT54372.1"/>
    <property type="molecule type" value="Genomic_DNA"/>
</dbReference>
<dbReference type="GO" id="GO:0102208">
    <property type="term" value="F:2-polyprenyl-6-hydroxyphenol methylase activity"/>
    <property type="evidence" value="ECO:0007669"/>
    <property type="project" value="UniProtKB-EC"/>
</dbReference>
<dbReference type="Gene3D" id="3.40.50.150">
    <property type="entry name" value="Vaccinia Virus protein VP39"/>
    <property type="match status" value="1"/>
</dbReference>
<gene>
    <name evidence="1" type="primary">ubiG_1</name>
    <name evidence="1" type="ORF">Pan44_24050</name>
</gene>
<dbReference type="KEGG" id="ccos:Pan44_24050"/>
<dbReference type="RefSeq" id="WP_197454034.1">
    <property type="nucleotide sequence ID" value="NZ_CP036271.1"/>
</dbReference>
<dbReference type="AlphaFoldDB" id="A0A517SE11"/>
<dbReference type="PANTHER" id="PTHR43861:SF6">
    <property type="entry name" value="METHYLTRANSFERASE TYPE 11"/>
    <property type="match status" value="1"/>
</dbReference>
<evidence type="ECO:0000313" key="2">
    <source>
        <dbReference type="Proteomes" id="UP000315700"/>
    </source>
</evidence>
<dbReference type="CDD" id="cd02440">
    <property type="entry name" value="AdoMet_MTases"/>
    <property type="match status" value="1"/>
</dbReference>
<dbReference type="GO" id="GO:0032259">
    <property type="term" value="P:methylation"/>
    <property type="evidence" value="ECO:0007669"/>
    <property type="project" value="UniProtKB-KW"/>
</dbReference>
<dbReference type="Proteomes" id="UP000315700">
    <property type="component" value="Chromosome"/>
</dbReference>
<name>A0A517SE11_9PLAN</name>
<dbReference type="InterPro" id="IPR029063">
    <property type="entry name" value="SAM-dependent_MTases_sf"/>
</dbReference>
<protein>
    <submittedName>
        <fullName evidence="1">Ubiquinone biosynthesis O-methyltransferase</fullName>
        <ecNumber evidence="1">2.1.1.222</ecNumber>
    </submittedName>
</protein>